<dbReference type="PROSITE" id="PS00107">
    <property type="entry name" value="PROTEIN_KINASE_ATP"/>
    <property type="match status" value="1"/>
</dbReference>
<keyword evidence="5" id="KW-0808">Transferase</keyword>
<feature type="compositionally biased region" description="Basic and acidic residues" evidence="13">
    <location>
        <begin position="22"/>
        <end position="34"/>
    </location>
</feature>
<evidence type="ECO:0000256" key="5">
    <source>
        <dbReference type="ARBA" id="ARBA00022679"/>
    </source>
</evidence>
<dbReference type="InterPro" id="IPR050823">
    <property type="entry name" value="Plant_Ser_Thr_Prot_Kinase"/>
</dbReference>
<dbReference type="GO" id="GO:0005886">
    <property type="term" value="C:plasma membrane"/>
    <property type="evidence" value="ECO:0007669"/>
    <property type="project" value="UniProtKB-ARBA"/>
</dbReference>
<comment type="caution">
    <text evidence="15">The sequence shown here is derived from an EMBL/GenBank/DDBJ whole genome shotgun (WGS) entry which is preliminary data.</text>
</comment>
<evidence type="ECO:0000256" key="6">
    <source>
        <dbReference type="ARBA" id="ARBA00022741"/>
    </source>
</evidence>
<dbReference type="PROSITE" id="PS00108">
    <property type="entry name" value="PROTEIN_KINASE_ST"/>
    <property type="match status" value="1"/>
</dbReference>
<dbReference type="InterPro" id="IPR011009">
    <property type="entry name" value="Kinase-like_dom_sf"/>
</dbReference>
<proteinExistence type="inferred from homology"/>
<dbReference type="InterPro" id="IPR001245">
    <property type="entry name" value="Ser-Thr/Tyr_kinase_cat_dom"/>
</dbReference>
<dbReference type="CDD" id="cd14066">
    <property type="entry name" value="STKc_IRAK"/>
    <property type="match status" value="1"/>
</dbReference>
<feature type="region of interest" description="Disordered" evidence="13">
    <location>
        <begin position="15"/>
        <end position="56"/>
    </location>
</feature>
<keyword evidence="16" id="KW-1185">Reference proteome</keyword>
<dbReference type="Gene3D" id="1.10.510.10">
    <property type="entry name" value="Transferase(Phosphotransferase) domain 1"/>
    <property type="match status" value="1"/>
</dbReference>
<evidence type="ECO:0000256" key="12">
    <source>
        <dbReference type="RuleBase" id="RU000304"/>
    </source>
</evidence>
<dbReference type="GO" id="GO:0012505">
    <property type="term" value="C:endomembrane system"/>
    <property type="evidence" value="ECO:0007669"/>
    <property type="project" value="UniProtKB-SubCell"/>
</dbReference>
<keyword evidence="6 11" id="KW-0547">Nucleotide-binding</keyword>
<accession>A0A9D4ZML4</accession>
<evidence type="ECO:0000256" key="13">
    <source>
        <dbReference type="SAM" id="MobiDB-lite"/>
    </source>
</evidence>
<dbReference type="GO" id="GO:0005524">
    <property type="term" value="F:ATP binding"/>
    <property type="evidence" value="ECO:0007669"/>
    <property type="project" value="UniProtKB-UniRule"/>
</dbReference>
<keyword evidence="7" id="KW-0418">Kinase</keyword>
<evidence type="ECO:0000259" key="14">
    <source>
        <dbReference type="PROSITE" id="PS50011"/>
    </source>
</evidence>
<feature type="binding site" evidence="11">
    <location>
        <position position="117"/>
    </location>
    <ligand>
        <name>ATP</name>
        <dbReference type="ChEBI" id="CHEBI:30616"/>
    </ligand>
</feature>
<dbReference type="InterPro" id="IPR008271">
    <property type="entry name" value="Ser/Thr_kinase_AS"/>
</dbReference>
<evidence type="ECO:0000256" key="2">
    <source>
        <dbReference type="ARBA" id="ARBA00004308"/>
    </source>
</evidence>
<feature type="domain" description="Protein kinase" evidence="14">
    <location>
        <begin position="78"/>
        <end position="364"/>
    </location>
</feature>
<keyword evidence="8 11" id="KW-0067">ATP-binding</keyword>
<sequence>MGNLCIKHANTVSPLYSSPKSDTPKAKSSSHKDSSLGSELGSAFSNGDVSRHDSAKSANGGILRPFLYSEMKAATRNFRSDGRLGEGGFGVVYKGYLDEQTLSPVKPGHGMTVAIKKLNLEGTQGHAEWVTEVKFLGALRHPNIVRLLGFCAEDINRLLVYEHMSRGSLESHLFRYGSQTQGLSWENRMKIAVGSARGLAFLHDSERHVIYRDVKAANVLLDDQFNAKLSDFGLAKDGPMGDDTHVSTRVMGTYGYAAPEYLATGHLTTRSDVYSFGVMLLELLSGRRAMDTERPYGEQKVVEWAKPFLINKKKVLHIIDPKLNGQYSLKGVHRTANLALQCLNDDAKARPLMKEVVESLEPLLISSRKK</sequence>
<dbReference type="FunFam" id="3.30.200.20:FF:000228">
    <property type="entry name" value="Serine/threonine-protein kinase BIK1"/>
    <property type="match status" value="1"/>
</dbReference>
<dbReference type="SUPFAM" id="SSF56112">
    <property type="entry name" value="Protein kinase-like (PK-like)"/>
    <property type="match status" value="1"/>
</dbReference>
<evidence type="ECO:0000256" key="10">
    <source>
        <dbReference type="ARBA" id="ARBA00054261"/>
    </source>
</evidence>
<name>A0A9D4ZML4_ADICA</name>
<comment type="subcellular location">
    <subcellularLocation>
        <location evidence="1">Cell envelope</location>
    </subcellularLocation>
    <subcellularLocation>
        <location evidence="2">Endomembrane system</location>
    </subcellularLocation>
</comment>
<evidence type="ECO:0000256" key="11">
    <source>
        <dbReference type="PROSITE-ProRule" id="PRU10141"/>
    </source>
</evidence>
<dbReference type="AlphaFoldDB" id="A0A9D4ZML4"/>
<dbReference type="EMBL" id="JABFUD020000004">
    <property type="protein sequence ID" value="KAI5080964.1"/>
    <property type="molecule type" value="Genomic_DNA"/>
</dbReference>
<evidence type="ECO:0000256" key="3">
    <source>
        <dbReference type="ARBA" id="ARBA00012513"/>
    </source>
</evidence>
<dbReference type="OrthoDB" id="4062651at2759"/>
<organism evidence="15 16">
    <name type="scientific">Adiantum capillus-veneris</name>
    <name type="common">Maidenhair fern</name>
    <dbReference type="NCBI Taxonomy" id="13818"/>
    <lineage>
        <taxon>Eukaryota</taxon>
        <taxon>Viridiplantae</taxon>
        <taxon>Streptophyta</taxon>
        <taxon>Embryophyta</taxon>
        <taxon>Tracheophyta</taxon>
        <taxon>Polypodiopsida</taxon>
        <taxon>Polypodiidae</taxon>
        <taxon>Polypodiales</taxon>
        <taxon>Pteridineae</taxon>
        <taxon>Pteridaceae</taxon>
        <taxon>Vittarioideae</taxon>
        <taxon>Adiantum</taxon>
    </lineage>
</organism>
<dbReference type="Proteomes" id="UP000886520">
    <property type="component" value="Chromosome 4"/>
</dbReference>
<reference evidence="15" key="1">
    <citation type="submission" date="2021-01" db="EMBL/GenBank/DDBJ databases">
        <title>Adiantum capillus-veneris genome.</title>
        <authorList>
            <person name="Fang Y."/>
            <person name="Liao Q."/>
        </authorList>
    </citation>
    <scope>NUCLEOTIDE SEQUENCE</scope>
    <source>
        <strain evidence="15">H3</strain>
        <tissue evidence="15">Leaf</tissue>
    </source>
</reference>
<dbReference type="PANTHER" id="PTHR45621">
    <property type="entry name" value="OS01G0588500 PROTEIN-RELATED"/>
    <property type="match status" value="1"/>
</dbReference>
<dbReference type="Gene3D" id="3.30.200.20">
    <property type="entry name" value="Phosphorylase Kinase, domain 1"/>
    <property type="match status" value="1"/>
</dbReference>
<gene>
    <name evidence="15" type="ORF">GOP47_0004147</name>
</gene>
<dbReference type="InterPro" id="IPR000719">
    <property type="entry name" value="Prot_kinase_dom"/>
</dbReference>
<evidence type="ECO:0000256" key="9">
    <source>
        <dbReference type="ARBA" id="ARBA00023136"/>
    </source>
</evidence>
<comment type="function">
    <text evidence="10">May be involved in plant defense signaling.</text>
</comment>
<dbReference type="SMART" id="SM00220">
    <property type="entry name" value="S_TKc"/>
    <property type="match status" value="1"/>
</dbReference>
<dbReference type="Pfam" id="PF07714">
    <property type="entry name" value="PK_Tyr_Ser-Thr"/>
    <property type="match status" value="1"/>
</dbReference>
<keyword evidence="9" id="KW-0472">Membrane</keyword>
<evidence type="ECO:0000313" key="15">
    <source>
        <dbReference type="EMBL" id="KAI5080964.1"/>
    </source>
</evidence>
<dbReference type="PROSITE" id="PS50011">
    <property type="entry name" value="PROTEIN_KINASE_DOM"/>
    <property type="match status" value="1"/>
</dbReference>
<dbReference type="FunFam" id="1.10.510.10:FF:000032">
    <property type="entry name" value="Serine/threonine-protein kinase PBS1"/>
    <property type="match status" value="1"/>
</dbReference>
<evidence type="ECO:0000313" key="16">
    <source>
        <dbReference type="Proteomes" id="UP000886520"/>
    </source>
</evidence>
<dbReference type="GO" id="GO:0004674">
    <property type="term" value="F:protein serine/threonine kinase activity"/>
    <property type="evidence" value="ECO:0007669"/>
    <property type="project" value="UniProtKB-KW"/>
</dbReference>
<protein>
    <recommendedName>
        <fullName evidence="3">non-specific serine/threonine protein kinase</fullName>
        <ecNumber evidence="3">2.7.11.1</ecNumber>
    </recommendedName>
</protein>
<dbReference type="EC" id="2.7.11.1" evidence="3"/>
<evidence type="ECO:0000256" key="7">
    <source>
        <dbReference type="ARBA" id="ARBA00022777"/>
    </source>
</evidence>
<evidence type="ECO:0000256" key="4">
    <source>
        <dbReference type="ARBA" id="ARBA00022527"/>
    </source>
</evidence>
<comment type="similarity">
    <text evidence="12">Belongs to the protein kinase superfamily.</text>
</comment>
<dbReference type="InterPro" id="IPR017441">
    <property type="entry name" value="Protein_kinase_ATP_BS"/>
</dbReference>
<evidence type="ECO:0000256" key="8">
    <source>
        <dbReference type="ARBA" id="ARBA00022840"/>
    </source>
</evidence>
<evidence type="ECO:0000256" key="1">
    <source>
        <dbReference type="ARBA" id="ARBA00004196"/>
    </source>
</evidence>
<keyword evidence="4 12" id="KW-0723">Serine/threonine-protein kinase</keyword>